<evidence type="ECO:0000256" key="2">
    <source>
        <dbReference type="PROSITE-ProRule" id="PRU00335"/>
    </source>
</evidence>
<protein>
    <recommendedName>
        <fullName evidence="3">HTH tetR-type domain-containing protein</fullName>
    </recommendedName>
</protein>
<name>A0A158GRS1_9BURK</name>
<keyword evidence="1 2" id="KW-0238">DNA-binding</keyword>
<feature type="domain" description="HTH tetR-type" evidence="3">
    <location>
        <begin position="1"/>
        <end position="37"/>
    </location>
</feature>
<dbReference type="GO" id="GO:0003677">
    <property type="term" value="F:DNA binding"/>
    <property type="evidence" value="ECO:0007669"/>
    <property type="project" value="UniProtKB-UniRule"/>
</dbReference>
<comment type="caution">
    <text evidence="2">Lacks conserved residue(s) required for the propagation of feature annotation.</text>
</comment>
<dbReference type="AlphaFoldDB" id="A0A158GRS1"/>
<sequence length="168" mass="18758">MKEIAERSGTKIGSLYRFFPTKELVADALMQLYADELELRWQAIIAKAATATTEQLADILLGEYVSMRKKYPAMLTLAEHGARGSVHRQEGRARNIDGILRALRAHAPHLKSAEAKSIAIVMVYNMRAMMALTCDPFAPNAPGAVRELKVSARAYLRQRLKSKSDVMR</sequence>
<reference evidence="4 5" key="1">
    <citation type="submission" date="2016-01" db="EMBL/GenBank/DDBJ databases">
        <authorList>
            <person name="Oliw E.H."/>
        </authorList>
    </citation>
    <scope>NUCLEOTIDE SEQUENCE [LARGE SCALE GENOMIC DNA]</scope>
    <source>
        <strain evidence="4">LMG 27134</strain>
    </source>
</reference>
<evidence type="ECO:0000256" key="1">
    <source>
        <dbReference type="ARBA" id="ARBA00023125"/>
    </source>
</evidence>
<gene>
    <name evidence="4" type="ORF">AWB69_03185</name>
</gene>
<evidence type="ECO:0000259" key="3">
    <source>
        <dbReference type="PROSITE" id="PS50977"/>
    </source>
</evidence>
<dbReference type="InterPro" id="IPR009057">
    <property type="entry name" value="Homeodomain-like_sf"/>
</dbReference>
<dbReference type="InterPro" id="IPR001647">
    <property type="entry name" value="HTH_TetR"/>
</dbReference>
<dbReference type="Gene3D" id="1.10.357.10">
    <property type="entry name" value="Tetracycline Repressor, domain 2"/>
    <property type="match status" value="1"/>
</dbReference>
<dbReference type="EMBL" id="FCOK02000018">
    <property type="protein sequence ID" value="SAL34623.1"/>
    <property type="molecule type" value="Genomic_DNA"/>
</dbReference>
<proteinExistence type="predicted"/>
<evidence type="ECO:0000313" key="4">
    <source>
        <dbReference type="EMBL" id="SAL34623.1"/>
    </source>
</evidence>
<dbReference type="PROSITE" id="PS50977">
    <property type="entry name" value="HTH_TETR_2"/>
    <property type="match status" value="1"/>
</dbReference>
<accession>A0A158GRS1</accession>
<organism evidence="4 5">
    <name type="scientific">Caballeronia udeis</name>
    <dbReference type="NCBI Taxonomy" id="1232866"/>
    <lineage>
        <taxon>Bacteria</taxon>
        <taxon>Pseudomonadati</taxon>
        <taxon>Pseudomonadota</taxon>
        <taxon>Betaproteobacteria</taxon>
        <taxon>Burkholderiales</taxon>
        <taxon>Burkholderiaceae</taxon>
        <taxon>Caballeronia</taxon>
    </lineage>
</organism>
<evidence type="ECO:0000313" key="5">
    <source>
        <dbReference type="Proteomes" id="UP000054683"/>
    </source>
</evidence>
<dbReference type="Proteomes" id="UP000054683">
    <property type="component" value="Unassembled WGS sequence"/>
</dbReference>
<dbReference type="SUPFAM" id="SSF46689">
    <property type="entry name" value="Homeodomain-like"/>
    <property type="match status" value="1"/>
</dbReference>